<name>A0A6J7NIJ9_9ZZZZ</name>
<proteinExistence type="predicted"/>
<gene>
    <name evidence="1" type="ORF">UFOPK4000_00627</name>
</gene>
<dbReference type="AlphaFoldDB" id="A0A6J7NIJ9"/>
<evidence type="ECO:0000313" key="1">
    <source>
        <dbReference type="EMBL" id="CAB4989774.1"/>
    </source>
</evidence>
<sequence length="141" mass="14986">MPARCAARNKTERNIADGFFAYPLIKNVFANEPFASARVERVQVDVPTFEPGARVVERPNARGAHENAAALAAGYKPKDAGGLGGAARNHNDVVNLADGGAARIQQGQPHHAEGINELADHTCEATPVVLGTPTELRTPLW</sequence>
<accession>A0A6J7NIJ9</accession>
<reference evidence="1" key="1">
    <citation type="submission" date="2020-05" db="EMBL/GenBank/DDBJ databases">
        <authorList>
            <person name="Chiriac C."/>
            <person name="Salcher M."/>
            <person name="Ghai R."/>
            <person name="Kavagutti S V."/>
        </authorList>
    </citation>
    <scope>NUCLEOTIDE SEQUENCE</scope>
</reference>
<dbReference type="EMBL" id="CAFBOT010000092">
    <property type="protein sequence ID" value="CAB4989774.1"/>
    <property type="molecule type" value="Genomic_DNA"/>
</dbReference>
<organism evidence="1">
    <name type="scientific">freshwater metagenome</name>
    <dbReference type="NCBI Taxonomy" id="449393"/>
    <lineage>
        <taxon>unclassified sequences</taxon>
        <taxon>metagenomes</taxon>
        <taxon>ecological metagenomes</taxon>
    </lineage>
</organism>
<protein>
    <submittedName>
        <fullName evidence="1">Unannotated protein</fullName>
    </submittedName>
</protein>